<dbReference type="InterPro" id="IPR037682">
    <property type="entry name" value="TonB_C"/>
</dbReference>
<dbReference type="RefSeq" id="WP_213042039.1">
    <property type="nucleotide sequence ID" value="NZ_CAJNBJ010000007.1"/>
</dbReference>
<feature type="domain" description="TonB C-terminal" evidence="7">
    <location>
        <begin position="259"/>
        <end position="352"/>
    </location>
</feature>
<dbReference type="InterPro" id="IPR006260">
    <property type="entry name" value="TonB/TolA_C"/>
</dbReference>
<organism evidence="8 9">
    <name type="scientific">Nitrospira defluvii</name>
    <dbReference type="NCBI Taxonomy" id="330214"/>
    <lineage>
        <taxon>Bacteria</taxon>
        <taxon>Pseudomonadati</taxon>
        <taxon>Nitrospirota</taxon>
        <taxon>Nitrospiria</taxon>
        <taxon>Nitrospirales</taxon>
        <taxon>Nitrospiraceae</taxon>
        <taxon>Nitrospira</taxon>
    </lineage>
</organism>
<comment type="subcellular location">
    <subcellularLocation>
        <location evidence="1">Membrane</location>
        <topology evidence="1">Single-pass membrane protein</topology>
    </subcellularLocation>
</comment>
<dbReference type="Proteomes" id="UP000675880">
    <property type="component" value="Unassembled WGS sequence"/>
</dbReference>
<dbReference type="SUPFAM" id="SSF74653">
    <property type="entry name" value="TolA/TonB C-terminal domain"/>
    <property type="match status" value="1"/>
</dbReference>
<evidence type="ECO:0000256" key="3">
    <source>
        <dbReference type="ARBA" id="ARBA00022989"/>
    </source>
</evidence>
<keyword evidence="2 6" id="KW-0812">Transmembrane</keyword>
<evidence type="ECO:0000256" key="1">
    <source>
        <dbReference type="ARBA" id="ARBA00004167"/>
    </source>
</evidence>
<dbReference type="Pfam" id="PF03544">
    <property type="entry name" value="TonB_C"/>
    <property type="match status" value="1"/>
</dbReference>
<evidence type="ECO:0000256" key="6">
    <source>
        <dbReference type="SAM" id="Phobius"/>
    </source>
</evidence>
<proteinExistence type="predicted"/>
<evidence type="ECO:0000313" key="8">
    <source>
        <dbReference type="EMBL" id="CAE6741708.1"/>
    </source>
</evidence>
<keyword evidence="3 6" id="KW-1133">Transmembrane helix</keyword>
<keyword evidence="4 6" id="KW-0472">Membrane</keyword>
<comment type="caution">
    <text evidence="8">The sequence shown here is derived from an EMBL/GenBank/DDBJ whole genome shotgun (WGS) entry which is preliminary data.</text>
</comment>
<evidence type="ECO:0000313" key="9">
    <source>
        <dbReference type="Proteomes" id="UP000675880"/>
    </source>
</evidence>
<sequence>MSLALPLDSSQRQRASLCWAFSMSIHGLFVGMAVLLLTEMPPPPPPVFKWDVAVVQTPPPAAEPAPPPSVESQPPPTPQPVTPPKPKQVPVAKVQPVVRQVQEVLQPQPIQQIQPVQQVQPVLESLPVQTAQTVQQVTTQQVETVAQTIQETVSPTSEVVQTVVDTTAVVSETAPVIQQYSTPQAVASSAPVTRQVEASTQVAAVVSDVPAVESAPAPVEAPPHIRQEIVQRPVQTVQQRVVKQREVHTRPGERPDYGWLSQALWSSVDQRKRYPAEAKRNHWEGRVILRLTIEQRGAAVHLLNLSLEESSGHSVLDRHTLDMVRNAFPLKVKHEMAQSKLELDLPFSYRME</sequence>
<accession>A0ABM8RA39</accession>
<dbReference type="PROSITE" id="PS52015">
    <property type="entry name" value="TONB_CTD"/>
    <property type="match status" value="1"/>
</dbReference>
<feature type="region of interest" description="Disordered" evidence="5">
    <location>
        <begin position="59"/>
        <end position="88"/>
    </location>
</feature>
<evidence type="ECO:0000256" key="5">
    <source>
        <dbReference type="SAM" id="MobiDB-lite"/>
    </source>
</evidence>
<feature type="transmembrane region" description="Helical" evidence="6">
    <location>
        <begin position="17"/>
        <end position="37"/>
    </location>
</feature>
<feature type="compositionally biased region" description="Pro residues" evidence="5">
    <location>
        <begin position="59"/>
        <end position="87"/>
    </location>
</feature>
<evidence type="ECO:0000259" key="7">
    <source>
        <dbReference type="PROSITE" id="PS52015"/>
    </source>
</evidence>
<evidence type="ECO:0000256" key="2">
    <source>
        <dbReference type="ARBA" id="ARBA00022692"/>
    </source>
</evidence>
<evidence type="ECO:0000256" key="4">
    <source>
        <dbReference type="ARBA" id="ARBA00023136"/>
    </source>
</evidence>
<protein>
    <submittedName>
        <fullName evidence="8">TonB_C domain-containing protein</fullName>
    </submittedName>
</protein>
<gene>
    <name evidence="8" type="ORF">NSPZN2_150008</name>
</gene>
<dbReference type="EMBL" id="CAJNBJ010000007">
    <property type="protein sequence ID" value="CAE6741708.1"/>
    <property type="molecule type" value="Genomic_DNA"/>
</dbReference>
<dbReference type="NCBIfam" id="TIGR01352">
    <property type="entry name" value="tonB_Cterm"/>
    <property type="match status" value="1"/>
</dbReference>
<reference evidence="8 9" key="1">
    <citation type="submission" date="2021-02" db="EMBL/GenBank/DDBJ databases">
        <authorList>
            <person name="Han P."/>
        </authorList>
    </citation>
    <scope>NUCLEOTIDE SEQUENCE [LARGE SCALE GENOMIC DNA]</scope>
    <source>
        <strain evidence="8">Candidatus Nitrospira sp. ZN2</strain>
    </source>
</reference>
<name>A0ABM8RA39_9BACT</name>
<keyword evidence="9" id="KW-1185">Reference proteome</keyword>
<dbReference type="Gene3D" id="3.30.1150.10">
    <property type="match status" value="1"/>
</dbReference>